<keyword evidence="3" id="KW-1185">Reference proteome</keyword>
<feature type="domain" description="ATP-dependent RNA helicase DHX37-like C-terminal" evidence="1">
    <location>
        <begin position="82"/>
        <end position="163"/>
    </location>
</feature>
<reference evidence="2" key="2">
    <citation type="submission" date="2013-10" db="EMBL/GenBank/DDBJ databases">
        <authorList>
            <person name="Aslett M."/>
        </authorList>
    </citation>
    <scope>NUCLEOTIDE SEQUENCE [LARGE SCALE GENOMIC DNA]</scope>
    <source>
        <strain evidence="2">Houghton</strain>
    </source>
</reference>
<dbReference type="Pfam" id="PF23362">
    <property type="entry name" value="DHX37_C"/>
    <property type="match status" value="1"/>
</dbReference>
<dbReference type="InterPro" id="IPR056371">
    <property type="entry name" value="DHX37-like_C"/>
</dbReference>
<dbReference type="Proteomes" id="UP000018201">
    <property type="component" value="Unassembled WGS sequence"/>
</dbReference>
<proteinExistence type="predicted"/>
<evidence type="ECO:0000313" key="2">
    <source>
        <dbReference type="EMBL" id="CDI76608.1"/>
    </source>
</evidence>
<organism evidence="2 3">
    <name type="scientific">Eimeria praecox</name>
    <dbReference type="NCBI Taxonomy" id="51316"/>
    <lineage>
        <taxon>Eukaryota</taxon>
        <taxon>Sar</taxon>
        <taxon>Alveolata</taxon>
        <taxon>Apicomplexa</taxon>
        <taxon>Conoidasida</taxon>
        <taxon>Coccidia</taxon>
        <taxon>Eucoccidiorida</taxon>
        <taxon>Eimeriorina</taxon>
        <taxon>Eimeriidae</taxon>
        <taxon>Eimeria</taxon>
    </lineage>
</organism>
<dbReference type="AlphaFoldDB" id="U6GBB1"/>
<dbReference type="EMBL" id="HG691372">
    <property type="protein sequence ID" value="CDI76608.1"/>
    <property type="molecule type" value="Genomic_DNA"/>
</dbReference>
<protein>
    <recommendedName>
        <fullName evidence="1">ATP-dependent RNA helicase DHX37-like C-terminal domain-containing protein</fullName>
    </recommendedName>
</protein>
<gene>
    <name evidence="2" type="ORF">EPH_0007110</name>
</gene>
<reference evidence="2" key="1">
    <citation type="submission" date="2013-10" db="EMBL/GenBank/DDBJ databases">
        <title>Genomic analysis of the causative agents of coccidiosis in chickens.</title>
        <authorList>
            <person name="Reid A.J."/>
            <person name="Blake D."/>
            <person name="Billington K."/>
            <person name="Browne H."/>
            <person name="Dunn M."/>
            <person name="Hung S."/>
            <person name="Kawahara F."/>
            <person name="Miranda-Saavedra D."/>
            <person name="Mourier T."/>
            <person name="Nagra H."/>
            <person name="Otto T.D."/>
            <person name="Rawlings N."/>
            <person name="Sanchez A."/>
            <person name="Sanders M."/>
            <person name="Subramaniam C."/>
            <person name="Tay Y."/>
            <person name="Dear P."/>
            <person name="Doerig C."/>
            <person name="Gruber A."/>
            <person name="Parkinson J."/>
            <person name="Shirley M."/>
            <person name="Wan K.L."/>
            <person name="Berriman M."/>
            <person name="Tomley F."/>
            <person name="Pain A."/>
        </authorList>
    </citation>
    <scope>NUCLEOTIDE SEQUENCE [LARGE SCALE GENOMIC DNA]</scope>
    <source>
        <strain evidence="2">Houghton</strain>
    </source>
</reference>
<sequence length="163" mass="18384">MLSNKYFCVGFICRYDARRDAVVGWSRPNYVPLQLPLPAVERPLPRIRGLAASTLTTQDQQQQQQLYACFASAVVAGRAIPRLKKFGPSLCVTPEGMLAGKRSGTFAVRAFVEELAKREVASRAELLKLWASEPKYLLPEFIALLRSYNYETLQDVHDIWPPV</sequence>
<dbReference type="VEuPathDB" id="ToxoDB:EPH_0007110"/>
<evidence type="ECO:0000259" key="1">
    <source>
        <dbReference type="Pfam" id="PF23362"/>
    </source>
</evidence>
<accession>U6GBB1</accession>
<evidence type="ECO:0000313" key="3">
    <source>
        <dbReference type="Proteomes" id="UP000018201"/>
    </source>
</evidence>
<name>U6GBB1_9EIME</name>